<sequence length="92" mass="11231">MEYSSRKSFVTAIRSYTNSRGVHYNVYEFEPQTFYAKYKTYGRGCDWLIRARFNYTISYRKAWLAKQKSVVKVFSGWKDYYQVLPWWFSVMV</sequence>
<dbReference type="AlphaFoldDB" id="A0A445BMB9"/>
<reference evidence="1 2" key="1">
    <citation type="submission" date="2019-01" db="EMBL/GenBank/DDBJ databases">
        <title>Sequencing of cultivated peanut Arachis hypogaea provides insights into genome evolution and oil improvement.</title>
        <authorList>
            <person name="Chen X."/>
        </authorList>
    </citation>
    <scope>NUCLEOTIDE SEQUENCE [LARGE SCALE GENOMIC DNA]</scope>
    <source>
        <strain evidence="2">cv. Fuhuasheng</strain>
        <tissue evidence="1">Leaves</tissue>
    </source>
</reference>
<dbReference type="Proteomes" id="UP000289738">
    <property type="component" value="Chromosome A09"/>
</dbReference>
<comment type="caution">
    <text evidence="1">The sequence shown here is derived from an EMBL/GenBank/DDBJ whole genome shotgun (WGS) entry which is preliminary data.</text>
</comment>
<keyword evidence="2" id="KW-1185">Reference proteome</keyword>
<evidence type="ECO:0000313" key="1">
    <source>
        <dbReference type="EMBL" id="RYR39801.1"/>
    </source>
</evidence>
<gene>
    <name evidence="1" type="ORF">Ahy_A09g045400</name>
</gene>
<accession>A0A445BMB9</accession>
<organism evidence="1 2">
    <name type="scientific">Arachis hypogaea</name>
    <name type="common">Peanut</name>
    <dbReference type="NCBI Taxonomy" id="3818"/>
    <lineage>
        <taxon>Eukaryota</taxon>
        <taxon>Viridiplantae</taxon>
        <taxon>Streptophyta</taxon>
        <taxon>Embryophyta</taxon>
        <taxon>Tracheophyta</taxon>
        <taxon>Spermatophyta</taxon>
        <taxon>Magnoliopsida</taxon>
        <taxon>eudicotyledons</taxon>
        <taxon>Gunneridae</taxon>
        <taxon>Pentapetalae</taxon>
        <taxon>rosids</taxon>
        <taxon>fabids</taxon>
        <taxon>Fabales</taxon>
        <taxon>Fabaceae</taxon>
        <taxon>Papilionoideae</taxon>
        <taxon>50 kb inversion clade</taxon>
        <taxon>dalbergioids sensu lato</taxon>
        <taxon>Dalbergieae</taxon>
        <taxon>Pterocarpus clade</taxon>
        <taxon>Arachis</taxon>
    </lineage>
</organism>
<evidence type="ECO:0000313" key="2">
    <source>
        <dbReference type="Proteomes" id="UP000289738"/>
    </source>
</evidence>
<dbReference type="EMBL" id="SDMP01000009">
    <property type="protein sequence ID" value="RYR39801.1"/>
    <property type="molecule type" value="Genomic_DNA"/>
</dbReference>
<protein>
    <recommendedName>
        <fullName evidence="3">Transposase MuDR plant domain-containing protein</fullName>
    </recommendedName>
</protein>
<name>A0A445BMB9_ARAHY</name>
<proteinExistence type="predicted"/>
<evidence type="ECO:0008006" key="3">
    <source>
        <dbReference type="Google" id="ProtNLM"/>
    </source>
</evidence>